<dbReference type="Proteomes" id="UP000176998">
    <property type="component" value="Unassembled WGS sequence"/>
</dbReference>
<keyword evidence="7" id="KW-0326">Glycosidase</keyword>
<proteinExistence type="inferred from homology"/>
<evidence type="ECO:0000256" key="1">
    <source>
        <dbReference type="ARBA" id="ARBA00004191"/>
    </source>
</evidence>
<feature type="region of interest" description="Disordered" evidence="13">
    <location>
        <begin position="59"/>
        <end position="94"/>
    </location>
</feature>
<keyword evidence="4" id="KW-0964">Secreted</keyword>
<evidence type="ECO:0000256" key="10">
    <source>
        <dbReference type="ARBA" id="ARBA00041495"/>
    </source>
</evidence>
<organism evidence="14 15">
    <name type="scientific">Colletotrichum orchidophilum</name>
    <dbReference type="NCBI Taxonomy" id="1209926"/>
    <lineage>
        <taxon>Eukaryota</taxon>
        <taxon>Fungi</taxon>
        <taxon>Dikarya</taxon>
        <taxon>Ascomycota</taxon>
        <taxon>Pezizomycotina</taxon>
        <taxon>Sordariomycetes</taxon>
        <taxon>Hypocreomycetidae</taxon>
        <taxon>Glomerellales</taxon>
        <taxon>Glomerellaceae</taxon>
        <taxon>Colletotrichum</taxon>
    </lineage>
</organism>
<dbReference type="GO" id="GO:0005576">
    <property type="term" value="C:extracellular region"/>
    <property type="evidence" value="ECO:0007669"/>
    <property type="project" value="TreeGrafter"/>
</dbReference>
<evidence type="ECO:0000256" key="11">
    <source>
        <dbReference type="ARBA" id="ARBA00041516"/>
    </source>
</evidence>
<accession>A0A1G4ANX3</accession>
<dbReference type="GO" id="GO:0009277">
    <property type="term" value="C:fungal-type cell wall"/>
    <property type="evidence" value="ECO:0007669"/>
    <property type="project" value="TreeGrafter"/>
</dbReference>
<keyword evidence="15" id="KW-1185">Reference proteome</keyword>
<dbReference type="EMBL" id="MJBS01000221">
    <property type="protein sequence ID" value="OHE90806.1"/>
    <property type="molecule type" value="Genomic_DNA"/>
</dbReference>
<keyword evidence="6" id="KW-0378">Hydrolase</keyword>
<comment type="function">
    <text evidence="8">Beta-glucosidases are one of a number of cellulolytic enzymes involved in the degradation of cellulosic biomass. Catalyzes the last step releasing glucose from the inhibitory cellobiose.</text>
</comment>
<gene>
    <name evidence="14" type="ORF">CORC01_13880</name>
</gene>
<feature type="compositionally biased region" description="Pro residues" evidence="13">
    <location>
        <begin position="250"/>
        <end position="274"/>
    </location>
</feature>
<evidence type="ECO:0000256" key="12">
    <source>
        <dbReference type="ARBA" id="ARBA00042762"/>
    </source>
</evidence>
<evidence type="ECO:0000256" key="7">
    <source>
        <dbReference type="ARBA" id="ARBA00023295"/>
    </source>
</evidence>
<evidence type="ECO:0000256" key="4">
    <source>
        <dbReference type="ARBA" id="ARBA00022525"/>
    </source>
</evidence>
<comment type="similarity">
    <text evidence="2">Belongs to the glycosyl hydrolase 17 family.</text>
</comment>
<evidence type="ECO:0000313" key="15">
    <source>
        <dbReference type="Proteomes" id="UP000176998"/>
    </source>
</evidence>
<dbReference type="PANTHER" id="PTHR16631">
    <property type="entry name" value="GLUCAN 1,3-BETA-GLUCOSIDASE"/>
    <property type="match status" value="1"/>
</dbReference>
<dbReference type="AlphaFoldDB" id="A0A1G4ANX3"/>
<dbReference type="PRINTS" id="PR01217">
    <property type="entry name" value="PRICHEXTENSN"/>
</dbReference>
<dbReference type="GO" id="GO:0009986">
    <property type="term" value="C:cell surface"/>
    <property type="evidence" value="ECO:0007669"/>
    <property type="project" value="TreeGrafter"/>
</dbReference>
<sequence>MKGSILAAAAAFTGVTAAAHRHAHAHADLFKRGPDQASICVPGCTTIYTTIYGEPTLVPNPPSSSSSTSVASALPSAPAITEAPEQPTSTQKPVALVPTPVPELCPTPGIYSFPATTLTVNQTTTVAGSEVTKVPAGVHTIGGVTTVVVNATTVVCPYVAERTASGGVVTEVIETTTYVCPTPGTYTIAPIITTVTAPANCVYPVVTTINPGIYVRPPVVTTIVETDVIVVCPFTSQNPAPTSSVVAPAPSSPAPAPTTAPPQPEPPVETPKPEPTVDSPKPEPTNEAPAPTAPAPAPVSTTPAVVTPEPVSTIAETSSAAAPAPSAPATGGGLGGNNGDHWAITYTPFSEDASGSCKTADQVDADISTIKKSGFRTVRVYSTDCSTLENVGAACEKYGLQMIIGIFIKESCDPNSADVKNQVDAITAWKKWSMVELVVIGNECIFQGRCSASSLKQLIVSTKATITAAGYSGPYTTAETVGVWQQSDVISEICDVIDVVGGQIHPYFNADTAAADAGTFVKGQIELLESSQICGSKPAYNLECGWPSGGNCNGKACPGTSEQATAIASIKDLAGGKTVFFSFHNDEWKDPGSCGCERTWGCGDLFSS</sequence>
<dbReference type="PANTHER" id="PTHR16631:SF24">
    <property type="entry name" value="FAMILY 17 GLUCOSIDASE SCW11-RELATED"/>
    <property type="match status" value="1"/>
</dbReference>
<evidence type="ECO:0000256" key="3">
    <source>
        <dbReference type="ARBA" id="ARBA00022512"/>
    </source>
</evidence>
<dbReference type="SUPFAM" id="SSF51445">
    <property type="entry name" value="(Trans)glycosidases"/>
    <property type="match status" value="1"/>
</dbReference>
<name>A0A1G4ANX3_9PEZI</name>
<dbReference type="OrthoDB" id="4082933at2759"/>
<dbReference type="RefSeq" id="XP_022467981.1">
    <property type="nucleotide sequence ID" value="XM_022625495.1"/>
</dbReference>
<evidence type="ECO:0000256" key="6">
    <source>
        <dbReference type="ARBA" id="ARBA00022801"/>
    </source>
</evidence>
<dbReference type="GO" id="GO:0042973">
    <property type="term" value="F:glucan endo-1,3-beta-D-glucosidase activity"/>
    <property type="evidence" value="ECO:0007669"/>
    <property type="project" value="TreeGrafter"/>
</dbReference>
<feature type="compositionally biased region" description="Low complexity" evidence="13">
    <location>
        <begin position="63"/>
        <end position="79"/>
    </location>
</feature>
<evidence type="ECO:0000256" key="2">
    <source>
        <dbReference type="ARBA" id="ARBA00008773"/>
    </source>
</evidence>
<evidence type="ECO:0000256" key="5">
    <source>
        <dbReference type="ARBA" id="ARBA00022729"/>
    </source>
</evidence>
<keyword evidence="5" id="KW-0732">Signal</keyword>
<dbReference type="GeneID" id="34567005"/>
<feature type="compositionally biased region" description="Low complexity" evidence="13">
    <location>
        <begin position="240"/>
        <end position="249"/>
    </location>
</feature>
<reference evidence="14 15" key="1">
    <citation type="submission" date="2016-09" db="EMBL/GenBank/DDBJ databases">
        <authorList>
            <person name="Capua I."/>
            <person name="De Benedictis P."/>
            <person name="Joannis T."/>
            <person name="Lombin L.H."/>
            <person name="Cattoli G."/>
        </authorList>
    </citation>
    <scope>NUCLEOTIDE SEQUENCE [LARGE SCALE GENOMIC DNA]</scope>
    <source>
        <strain evidence="14 15">IMI 309357</strain>
    </source>
</reference>
<evidence type="ECO:0000256" key="8">
    <source>
        <dbReference type="ARBA" id="ARBA00024983"/>
    </source>
</evidence>
<keyword evidence="3" id="KW-0134">Cell wall</keyword>
<dbReference type="GO" id="GO:0071555">
    <property type="term" value="P:cell wall organization"/>
    <property type="evidence" value="ECO:0007669"/>
    <property type="project" value="TreeGrafter"/>
</dbReference>
<evidence type="ECO:0000256" key="13">
    <source>
        <dbReference type="SAM" id="MobiDB-lite"/>
    </source>
</evidence>
<comment type="subcellular location">
    <subcellularLocation>
        <location evidence="1">Secreted</location>
        <location evidence="1">Cell wall</location>
    </subcellularLocation>
</comment>
<feature type="region of interest" description="Disordered" evidence="13">
    <location>
        <begin position="240"/>
        <end position="336"/>
    </location>
</feature>
<dbReference type="InterPro" id="IPR017853">
    <property type="entry name" value="GH"/>
</dbReference>
<comment type="caution">
    <text evidence="14">The sequence shown here is derived from an EMBL/GenBank/DDBJ whole genome shotgun (WGS) entry which is preliminary data.</text>
</comment>
<dbReference type="STRING" id="1209926.A0A1G4ANX3"/>
<evidence type="ECO:0000256" key="9">
    <source>
        <dbReference type="ARBA" id="ARBA00039284"/>
    </source>
</evidence>
<feature type="compositionally biased region" description="Low complexity" evidence="13">
    <location>
        <begin position="298"/>
        <end position="329"/>
    </location>
</feature>
<protein>
    <recommendedName>
        <fullName evidence="9">Probable beta-glucosidase btgE</fullName>
    </recommendedName>
    <alternativeName>
        <fullName evidence="10">Beta-D-glucoside glucohydrolase btgE</fullName>
    </alternativeName>
    <alternativeName>
        <fullName evidence="12">Cellobiase btgE</fullName>
    </alternativeName>
    <alternativeName>
        <fullName evidence="11">Gentiobiase btgE</fullName>
    </alternativeName>
</protein>
<dbReference type="InterPro" id="IPR050732">
    <property type="entry name" value="Beta-glucan_modifiers"/>
</dbReference>
<evidence type="ECO:0000313" key="14">
    <source>
        <dbReference type="EMBL" id="OHE90806.1"/>
    </source>
</evidence>
<dbReference type="Gene3D" id="3.20.20.80">
    <property type="entry name" value="Glycosidases"/>
    <property type="match status" value="1"/>
</dbReference>